<accession>A0A9Q0P6W1</accession>
<organism evidence="2 3">
    <name type="scientific">Salix koriyanagi</name>
    <dbReference type="NCBI Taxonomy" id="2511006"/>
    <lineage>
        <taxon>Eukaryota</taxon>
        <taxon>Viridiplantae</taxon>
        <taxon>Streptophyta</taxon>
        <taxon>Embryophyta</taxon>
        <taxon>Tracheophyta</taxon>
        <taxon>Spermatophyta</taxon>
        <taxon>Magnoliopsida</taxon>
        <taxon>eudicotyledons</taxon>
        <taxon>Gunneridae</taxon>
        <taxon>Pentapetalae</taxon>
        <taxon>rosids</taxon>
        <taxon>fabids</taxon>
        <taxon>Malpighiales</taxon>
        <taxon>Salicaceae</taxon>
        <taxon>Saliceae</taxon>
        <taxon>Salix</taxon>
    </lineage>
</organism>
<evidence type="ECO:0000256" key="1">
    <source>
        <dbReference type="SAM" id="MobiDB-lite"/>
    </source>
</evidence>
<evidence type="ECO:0000313" key="2">
    <source>
        <dbReference type="EMBL" id="KAJ6682722.1"/>
    </source>
</evidence>
<feature type="region of interest" description="Disordered" evidence="1">
    <location>
        <begin position="1"/>
        <end position="24"/>
    </location>
</feature>
<sequence>MSEPNKTRSGSPPSTFANLPLPRGATKNQLVKNIITSAISSSSKK</sequence>
<comment type="caution">
    <text evidence="2">The sequence shown here is derived from an EMBL/GenBank/DDBJ whole genome shotgun (WGS) entry which is preliminary data.</text>
</comment>
<proteinExistence type="predicted"/>
<dbReference type="EMBL" id="JAPFFM010000020">
    <property type="protein sequence ID" value="KAJ6682722.1"/>
    <property type="molecule type" value="Genomic_DNA"/>
</dbReference>
<reference evidence="2" key="1">
    <citation type="submission" date="2022-11" db="EMBL/GenBank/DDBJ databases">
        <authorList>
            <person name="Hyden B.L."/>
            <person name="Feng K."/>
            <person name="Yates T."/>
            <person name="Jawdy S."/>
            <person name="Smart L.B."/>
            <person name="Muchero W."/>
        </authorList>
    </citation>
    <scope>NUCLEOTIDE SEQUENCE</scope>
    <source>
        <tissue evidence="2">Shoot tip</tissue>
    </source>
</reference>
<dbReference type="AlphaFoldDB" id="A0A9Q0P6W1"/>
<dbReference type="Proteomes" id="UP001151752">
    <property type="component" value="Chromosome 5"/>
</dbReference>
<feature type="compositionally biased region" description="Polar residues" evidence="1">
    <location>
        <begin position="7"/>
        <end position="17"/>
    </location>
</feature>
<keyword evidence="3" id="KW-1185">Reference proteome</keyword>
<name>A0A9Q0P6W1_9ROSI</name>
<protein>
    <submittedName>
        <fullName evidence="2">Uncharacterized protein</fullName>
    </submittedName>
</protein>
<evidence type="ECO:0000313" key="3">
    <source>
        <dbReference type="Proteomes" id="UP001151752"/>
    </source>
</evidence>
<gene>
    <name evidence="2" type="ORF">OIU74_020877</name>
</gene>
<reference evidence="2" key="2">
    <citation type="journal article" date="2023" name="Int. J. Mol. Sci.">
        <title>De Novo Assembly and Annotation of 11 Diverse Shrub Willow (Salix) Genomes Reveals Novel Gene Organization in Sex-Linked Regions.</title>
        <authorList>
            <person name="Hyden B."/>
            <person name="Feng K."/>
            <person name="Yates T.B."/>
            <person name="Jawdy S."/>
            <person name="Cereghino C."/>
            <person name="Smart L.B."/>
            <person name="Muchero W."/>
        </authorList>
    </citation>
    <scope>NUCLEOTIDE SEQUENCE</scope>
    <source>
        <tissue evidence="2">Shoot tip</tissue>
    </source>
</reference>